<proteinExistence type="predicted"/>
<dbReference type="SUPFAM" id="SSF48371">
    <property type="entry name" value="ARM repeat"/>
    <property type="match status" value="1"/>
</dbReference>
<gene>
    <name evidence="1" type="ORF">HPB48_003069</name>
</gene>
<evidence type="ECO:0000313" key="2">
    <source>
        <dbReference type="Proteomes" id="UP000821853"/>
    </source>
</evidence>
<dbReference type="Gene3D" id="1.25.10.10">
    <property type="entry name" value="Leucine-rich Repeat Variant"/>
    <property type="match status" value="1"/>
</dbReference>
<dbReference type="Proteomes" id="UP000821853">
    <property type="component" value="Unassembled WGS sequence"/>
</dbReference>
<keyword evidence="2" id="KW-1185">Reference proteome</keyword>
<comment type="caution">
    <text evidence="1">The sequence shown here is derived from an EMBL/GenBank/DDBJ whole genome shotgun (WGS) entry which is preliminary data.</text>
</comment>
<accession>A0A9J6FSB9</accession>
<dbReference type="VEuPathDB" id="VectorBase:HLOH_062961"/>
<organism evidence="1 2">
    <name type="scientific">Haemaphysalis longicornis</name>
    <name type="common">Bush tick</name>
    <dbReference type="NCBI Taxonomy" id="44386"/>
    <lineage>
        <taxon>Eukaryota</taxon>
        <taxon>Metazoa</taxon>
        <taxon>Ecdysozoa</taxon>
        <taxon>Arthropoda</taxon>
        <taxon>Chelicerata</taxon>
        <taxon>Arachnida</taxon>
        <taxon>Acari</taxon>
        <taxon>Parasitiformes</taxon>
        <taxon>Ixodida</taxon>
        <taxon>Ixodoidea</taxon>
        <taxon>Ixodidae</taxon>
        <taxon>Haemaphysalinae</taxon>
        <taxon>Haemaphysalis</taxon>
    </lineage>
</organism>
<dbReference type="OMA" id="RWHTTIM"/>
<reference evidence="1 2" key="1">
    <citation type="journal article" date="2020" name="Cell">
        <title>Large-Scale Comparative Analyses of Tick Genomes Elucidate Their Genetic Diversity and Vector Capacities.</title>
        <authorList>
            <consortium name="Tick Genome and Microbiome Consortium (TIGMIC)"/>
            <person name="Jia N."/>
            <person name="Wang J."/>
            <person name="Shi W."/>
            <person name="Du L."/>
            <person name="Sun Y."/>
            <person name="Zhan W."/>
            <person name="Jiang J.F."/>
            <person name="Wang Q."/>
            <person name="Zhang B."/>
            <person name="Ji P."/>
            <person name="Bell-Sakyi L."/>
            <person name="Cui X.M."/>
            <person name="Yuan T.T."/>
            <person name="Jiang B.G."/>
            <person name="Yang W.F."/>
            <person name="Lam T.T."/>
            <person name="Chang Q.C."/>
            <person name="Ding S.J."/>
            <person name="Wang X.J."/>
            <person name="Zhu J.G."/>
            <person name="Ruan X.D."/>
            <person name="Zhao L."/>
            <person name="Wei J.T."/>
            <person name="Ye R.Z."/>
            <person name="Que T.C."/>
            <person name="Du C.H."/>
            <person name="Zhou Y.H."/>
            <person name="Cheng J.X."/>
            <person name="Dai P.F."/>
            <person name="Guo W.B."/>
            <person name="Han X.H."/>
            <person name="Huang E.J."/>
            <person name="Li L.F."/>
            <person name="Wei W."/>
            <person name="Gao Y.C."/>
            <person name="Liu J.Z."/>
            <person name="Shao H.Z."/>
            <person name="Wang X."/>
            <person name="Wang C.C."/>
            <person name="Yang T.C."/>
            <person name="Huo Q.B."/>
            <person name="Li W."/>
            <person name="Chen H.Y."/>
            <person name="Chen S.E."/>
            <person name="Zhou L.G."/>
            <person name="Ni X.B."/>
            <person name="Tian J.H."/>
            <person name="Sheng Y."/>
            <person name="Liu T."/>
            <person name="Pan Y.S."/>
            <person name="Xia L.Y."/>
            <person name="Li J."/>
            <person name="Zhao F."/>
            <person name="Cao W.C."/>
        </authorList>
    </citation>
    <scope>NUCLEOTIDE SEQUENCE [LARGE SCALE GENOMIC DNA]</scope>
    <source>
        <strain evidence="1">HaeL-2018</strain>
    </source>
</reference>
<dbReference type="EMBL" id="JABSTR010000003">
    <property type="protein sequence ID" value="KAH9365667.1"/>
    <property type="molecule type" value="Genomic_DNA"/>
</dbReference>
<dbReference type="InterPro" id="IPR011989">
    <property type="entry name" value="ARM-like"/>
</dbReference>
<evidence type="ECO:0000313" key="1">
    <source>
        <dbReference type="EMBL" id="KAH9365667.1"/>
    </source>
</evidence>
<protein>
    <submittedName>
        <fullName evidence="1">Uncharacterized protein</fullName>
    </submittedName>
</protein>
<dbReference type="InterPro" id="IPR016024">
    <property type="entry name" value="ARM-type_fold"/>
</dbReference>
<name>A0A9J6FSB9_HAELO</name>
<sequence>MEQVLGLVRLPYAPESCIERTTSALCKGFEFYFRWHTTIMNSCLPLGTYEQGPQKENQPEPALDGGLLKRMADIICTLVRSLEERCLPSFDKLAPLVSKLLAEPRPWMEHLHGLAIIGDILKLGPAACSRYSTCYLPGIVERLDSRVDSVRAAAARAVATLAERGGSAFAAECGRALPSLARAIQLPKPLFTEHSLSTELSIVALSRIMQNHWDTPEVKAGVNDLFPNLLHSLQSLGADTLGPPLELICSAVERNDGVAMEHAAHVFHVLQNTLARDEVAKDSALSKRVRACLQRLTLDPLPDESVRKALGVIYELFSTSEAEDDKT</sequence>
<dbReference type="OrthoDB" id="543373at2759"/>
<dbReference type="AlphaFoldDB" id="A0A9J6FSB9"/>